<protein>
    <recommendedName>
        <fullName evidence="3">F-box associated domain-containing protein</fullName>
    </recommendedName>
</protein>
<dbReference type="HOGENOM" id="CLU_2135682_0_0_1"/>
<proteinExistence type="predicted"/>
<accession>G0NJY6</accession>
<dbReference type="AlphaFoldDB" id="G0NJY6"/>
<dbReference type="Proteomes" id="UP000008068">
    <property type="component" value="Unassembled WGS sequence"/>
</dbReference>
<dbReference type="EMBL" id="GL379897">
    <property type="protein sequence ID" value="EGT32730.1"/>
    <property type="molecule type" value="Genomic_DNA"/>
</dbReference>
<sequence>MNSSILWLNEYSFSSEDTHYFLKNWMIRGDSNLSHLVLEFSTEIEKDAIFNELLIEQKDEEMEFELAGSEKVAFNSSYELKRLKDGAIALILLRDEARCEFRMIVWNPIQEEE</sequence>
<organism evidence="2">
    <name type="scientific">Caenorhabditis brenneri</name>
    <name type="common">Nematode worm</name>
    <dbReference type="NCBI Taxonomy" id="135651"/>
    <lineage>
        <taxon>Eukaryota</taxon>
        <taxon>Metazoa</taxon>
        <taxon>Ecdysozoa</taxon>
        <taxon>Nematoda</taxon>
        <taxon>Chromadorea</taxon>
        <taxon>Rhabditida</taxon>
        <taxon>Rhabditina</taxon>
        <taxon>Rhabditomorpha</taxon>
        <taxon>Rhabditoidea</taxon>
        <taxon>Rhabditidae</taxon>
        <taxon>Peloderinae</taxon>
        <taxon>Caenorhabditis</taxon>
    </lineage>
</organism>
<gene>
    <name evidence="1" type="ORF">CAEBREN_19212</name>
</gene>
<keyword evidence="2" id="KW-1185">Reference proteome</keyword>
<evidence type="ECO:0000313" key="1">
    <source>
        <dbReference type="EMBL" id="EGT32730.1"/>
    </source>
</evidence>
<evidence type="ECO:0008006" key="3">
    <source>
        <dbReference type="Google" id="ProtNLM"/>
    </source>
</evidence>
<name>G0NJY6_CAEBE</name>
<evidence type="ECO:0000313" key="2">
    <source>
        <dbReference type="Proteomes" id="UP000008068"/>
    </source>
</evidence>
<reference evidence="2" key="1">
    <citation type="submission" date="2011-07" db="EMBL/GenBank/DDBJ databases">
        <authorList>
            <consortium name="Caenorhabditis brenneri Sequencing and Analysis Consortium"/>
            <person name="Wilson R.K."/>
        </authorList>
    </citation>
    <scope>NUCLEOTIDE SEQUENCE [LARGE SCALE GENOMIC DNA]</scope>
    <source>
        <strain evidence="2">PB2801</strain>
    </source>
</reference>
<dbReference type="InParanoid" id="G0NJY6"/>